<reference evidence="9" key="1">
    <citation type="submission" date="2017-02" db="UniProtKB">
        <authorList>
            <consortium name="WormBaseParasite"/>
        </authorList>
    </citation>
    <scope>IDENTIFICATION</scope>
</reference>
<keyword evidence="5" id="KW-0482">Metalloprotease</keyword>
<dbReference type="InterPro" id="IPR000742">
    <property type="entry name" value="EGF"/>
</dbReference>
<evidence type="ECO:0000256" key="4">
    <source>
        <dbReference type="ARBA" id="ARBA00022833"/>
    </source>
</evidence>
<dbReference type="Gene3D" id="3.40.390.10">
    <property type="entry name" value="Collagenase (Catalytic Domain)"/>
    <property type="match status" value="1"/>
</dbReference>
<keyword evidence="3" id="KW-0378">Hydrolase</keyword>
<dbReference type="GO" id="GO:0006508">
    <property type="term" value="P:proteolysis"/>
    <property type="evidence" value="ECO:0007669"/>
    <property type="project" value="UniProtKB-KW"/>
</dbReference>
<comment type="caution">
    <text evidence="6">Lacks conserved residue(s) required for the propagation of feature annotation.</text>
</comment>
<dbReference type="PANTHER" id="PTHR10127">
    <property type="entry name" value="DISCOIDIN, CUB, EGF, LAMININ , AND ZINC METALLOPROTEASE DOMAIN CONTAINING"/>
    <property type="match status" value="1"/>
</dbReference>
<dbReference type="Proteomes" id="UP000046392">
    <property type="component" value="Unplaced"/>
</dbReference>
<dbReference type="PROSITE" id="PS01186">
    <property type="entry name" value="EGF_2"/>
    <property type="match status" value="1"/>
</dbReference>
<sequence>ILTLDKYKSKIELILQEFKLHTCLQFEEFNLHTCLQFEENQRTLNKIGINFFESKDKKNNVKLSRSKDKATNLTLTEEVYTDRFALRFFIAKALGLMPEIQRIDRDLELNIFTDKIRDSFIKEYEKSTYYYSYLFETDFDFKSAAMPNYYFGLKPEFKGKKENITYKSIQNPYYDLMMKKRYDFSFSDYKKISYMYCNFTYEDNVCLNDGYYYENSPRWCKCPTGYDGKHCEKINTFFSSCGNPINLTATLNPKKITLNYANKNCIFKIKASESWRKVQIKALNLECQQFCQFNRRIDLIEIKYRDNKSVKGISLFTDQFKTIELPALSNEVIILYLFRNQDHPPKFTFEYKEVNPPEVIWESKI</sequence>
<organism evidence="8 9">
    <name type="scientific">Strongyloides papillosus</name>
    <name type="common">Intestinal threadworm</name>
    <dbReference type="NCBI Taxonomy" id="174720"/>
    <lineage>
        <taxon>Eukaryota</taxon>
        <taxon>Metazoa</taxon>
        <taxon>Ecdysozoa</taxon>
        <taxon>Nematoda</taxon>
        <taxon>Chromadorea</taxon>
        <taxon>Rhabditida</taxon>
        <taxon>Tylenchina</taxon>
        <taxon>Panagrolaimomorpha</taxon>
        <taxon>Strongyloidoidea</taxon>
        <taxon>Strongyloididae</taxon>
        <taxon>Strongyloides</taxon>
    </lineage>
</organism>
<proteinExistence type="predicted"/>
<dbReference type="WBParaSite" id="SPAL_0000180000.1">
    <property type="protein sequence ID" value="SPAL_0000180000.1"/>
    <property type="gene ID" value="SPAL_0000180000"/>
</dbReference>
<protein>
    <submittedName>
        <fullName evidence="9">EGF-like domain-containing protein</fullName>
    </submittedName>
</protein>
<evidence type="ECO:0000259" key="7">
    <source>
        <dbReference type="PROSITE" id="PS50026"/>
    </source>
</evidence>
<dbReference type="PROSITE" id="PS50026">
    <property type="entry name" value="EGF_3"/>
    <property type="match status" value="1"/>
</dbReference>
<dbReference type="Pfam" id="PF01400">
    <property type="entry name" value="Astacin"/>
    <property type="match status" value="1"/>
</dbReference>
<evidence type="ECO:0000256" key="5">
    <source>
        <dbReference type="ARBA" id="ARBA00023049"/>
    </source>
</evidence>
<evidence type="ECO:0000256" key="6">
    <source>
        <dbReference type="PROSITE-ProRule" id="PRU00076"/>
    </source>
</evidence>
<dbReference type="Gene3D" id="2.10.25.10">
    <property type="entry name" value="Laminin"/>
    <property type="match status" value="1"/>
</dbReference>
<dbReference type="GO" id="GO:0046872">
    <property type="term" value="F:metal ion binding"/>
    <property type="evidence" value="ECO:0007669"/>
    <property type="project" value="UniProtKB-KW"/>
</dbReference>
<dbReference type="InterPro" id="IPR024079">
    <property type="entry name" value="MetalloPept_cat_dom_sf"/>
</dbReference>
<keyword evidence="1" id="KW-0645">Protease</keyword>
<feature type="disulfide bond" evidence="6">
    <location>
        <begin position="222"/>
        <end position="231"/>
    </location>
</feature>
<evidence type="ECO:0000256" key="2">
    <source>
        <dbReference type="ARBA" id="ARBA00022723"/>
    </source>
</evidence>
<feature type="domain" description="EGF-like" evidence="7">
    <location>
        <begin position="193"/>
        <end position="232"/>
    </location>
</feature>
<keyword evidence="6" id="KW-1015">Disulfide bond</keyword>
<dbReference type="PANTHER" id="PTHR10127:SF780">
    <property type="entry name" value="METALLOENDOPEPTIDASE"/>
    <property type="match status" value="1"/>
</dbReference>
<dbReference type="SUPFAM" id="SSF55486">
    <property type="entry name" value="Metalloproteases ('zincins'), catalytic domain"/>
    <property type="match status" value="1"/>
</dbReference>
<name>A0A0N5B6W4_STREA</name>
<evidence type="ECO:0000313" key="9">
    <source>
        <dbReference type="WBParaSite" id="SPAL_0000180000.1"/>
    </source>
</evidence>
<dbReference type="GO" id="GO:0004222">
    <property type="term" value="F:metalloendopeptidase activity"/>
    <property type="evidence" value="ECO:0007669"/>
    <property type="project" value="InterPro"/>
</dbReference>
<dbReference type="AlphaFoldDB" id="A0A0N5B6W4"/>
<accession>A0A0N5B6W4</accession>
<evidence type="ECO:0000313" key="8">
    <source>
        <dbReference type="Proteomes" id="UP000046392"/>
    </source>
</evidence>
<dbReference type="InterPro" id="IPR001506">
    <property type="entry name" value="Peptidase_M12A"/>
</dbReference>
<keyword evidence="8" id="KW-1185">Reference proteome</keyword>
<keyword evidence="4" id="KW-0862">Zinc</keyword>
<evidence type="ECO:0000256" key="1">
    <source>
        <dbReference type="ARBA" id="ARBA00022670"/>
    </source>
</evidence>
<keyword evidence="2" id="KW-0479">Metal-binding</keyword>
<dbReference type="CDD" id="cd00054">
    <property type="entry name" value="EGF_CA"/>
    <property type="match status" value="1"/>
</dbReference>
<evidence type="ECO:0000256" key="3">
    <source>
        <dbReference type="ARBA" id="ARBA00022801"/>
    </source>
</evidence>
<keyword evidence="6" id="KW-0245">EGF-like domain</keyword>
<dbReference type="PROSITE" id="PS00022">
    <property type="entry name" value="EGF_1"/>
    <property type="match status" value="1"/>
</dbReference>